<keyword evidence="2" id="KW-0378">Hydrolase</keyword>
<organism evidence="2 3">
    <name type="scientific">Streptomyces tubercidicus</name>
    <dbReference type="NCBI Taxonomy" id="47759"/>
    <lineage>
        <taxon>Bacteria</taxon>
        <taxon>Bacillati</taxon>
        <taxon>Actinomycetota</taxon>
        <taxon>Actinomycetes</taxon>
        <taxon>Kitasatosporales</taxon>
        <taxon>Streptomycetaceae</taxon>
        <taxon>Streptomyces</taxon>
    </lineage>
</organism>
<accession>A0A640UIX2</accession>
<keyword evidence="2" id="KW-0645">Protease</keyword>
<dbReference type="InterPro" id="IPR050261">
    <property type="entry name" value="FrsA_esterase"/>
</dbReference>
<evidence type="ECO:0000256" key="1">
    <source>
        <dbReference type="ARBA" id="ARBA00008645"/>
    </source>
</evidence>
<dbReference type="InterPro" id="IPR029058">
    <property type="entry name" value="AB_hydrolase_fold"/>
</dbReference>
<sequence>MTNVSADRASGPTRRTTLTGLVGGAGALLAAGCSASPATAPTARRTARAYASASDPTPGVMTLFKDPAFNFNGLLALGGSGFGAAEVGEVLTAVNTVNKAGLSAQTYTETFKSLGDQLRRPPSSGKPEAETTRARMLRAAQYYAQALFFVLGSGTPGIEPQLYQAGRDAWDAFCARCTPPPVTARVPYGKTPMPVWFFRPDSSGKRRPTVILTNGSDGQNVDMWTYGVAAALQRGWNALVYDGPGQGQLLFIDQVVFTPRWETVVTPLVDWLSARQDVLTGKIALTGLSMAGDLAPRAAAFEPRIAALVAMPGVLSPWLGFPPEIREILTPDKEETNRIWNKEVVPGLSPSEAATMKKRIEPFSAPAMLAAREGKMLTDFYTPATLIKSLDITDVVDRIKMPTLVLDYEFEQFYPGQPRQLFDKLTAPKDYVKLTEATGAQLHCSPMAPQQHCEVVFDWLHETLA</sequence>
<dbReference type="OrthoDB" id="9765647at2"/>
<dbReference type="Gene3D" id="3.40.50.1820">
    <property type="entry name" value="alpha/beta hydrolase"/>
    <property type="match status" value="1"/>
</dbReference>
<dbReference type="InterPro" id="IPR006311">
    <property type="entry name" value="TAT_signal"/>
</dbReference>
<dbReference type="GO" id="GO:0004177">
    <property type="term" value="F:aminopeptidase activity"/>
    <property type="evidence" value="ECO:0007669"/>
    <property type="project" value="UniProtKB-KW"/>
</dbReference>
<dbReference type="Gene3D" id="1.20.1440.110">
    <property type="entry name" value="acylaminoacyl peptidase"/>
    <property type="match status" value="1"/>
</dbReference>
<dbReference type="RefSeq" id="WP_159742392.1">
    <property type="nucleotide sequence ID" value="NZ_BLIR01000001.1"/>
</dbReference>
<comment type="similarity">
    <text evidence="1">Belongs to the AB hydrolase superfamily.</text>
</comment>
<evidence type="ECO:0000313" key="2">
    <source>
        <dbReference type="EMBL" id="GFE36003.1"/>
    </source>
</evidence>
<evidence type="ECO:0000313" key="3">
    <source>
        <dbReference type="Proteomes" id="UP000431826"/>
    </source>
</evidence>
<dbReference type="SUPFAM" id="SSF53474">
    <property type="entry name" value="alpha/beta-Hydrolases"/>
    <property type="match status" value="1"/>
</dbReference>
<comment type="caution">
    <text evidence="2">The sequence shown here is derived from an EMBL/GenBank/DDBJ whole genome shotgun (WGS) entry which is preliminary data.</text>
</comment>
<gene>
    <name evidence="2" type="ORF">Stube_06760</name>
</gene>
<dbReference type="AlphaFoldDB" id="A0A640UIX2"/>
<keyword evidence="3" id="KW-1185">Reference proteome</keyword>
<dbReference type="EMBL" id="BLIR01000001">
    <property type="protein sequence ID" value="GFE36003.1"/>
    <property type="molecule type" value="Genomic_DNA"/>
</dbReference>
<dbReference type="GeneID" id="96281853"/>
<dbReference type="PANTHER" id="PTHR22946:SF12">
    <property type="entry name" value="CONIDIAL PIGMENT BIOSYNTHESIS PROTEIN AYG1 (AFU_ORTHOLOGUE AFUA_2G17550)"/>
    <property type="match status" value="1"/>
</dbReference>
<reference evidence="2 3" key="1">
    <citation type="submission" date="2019-12" db="EMBL/GenBank/DDBJ databases">
        <title>Whole genome shotgun sequence of Streptomyces tubercidicus NBRC 13090.</title>
        <authorList>
            <person name="Ichikawa N."/>
            <person name="Kimura A."/>
            <person name="Kitahashi Y."/>
            <person name="Komaki H."/>
            <person name="Tamura T."/>
        </authorList>
    </citation>
    <scope>NUCLEOTIDE SEQUENCE [LARGE SCALE GENOMIC DNA]</scope>
    <source>
        <strain evidence="2 3">NBRC 13090</strain>
    </source>
</reference>
<keyword evidence="2" id="KW-0031">Aminopeptidase</keyword>
<dbReference type="PROSITE" id="PS51318">
    <property type="entry name" value="TAT"/>
    <property type="match status" value="1"/>
</dbReference>
<dbReference type="PANTHER" id="PTHR22946">
    <property type="entry name" value="DIENELACTONE HYDROLASE DOMAIN-CONTAINING PROTEIN-RELATED"/>
    <property type="match status" value="1"/>
</dbReference>
<protein>
    <submittedName>
        <fullName evidence="2">Dipeptidyl aminopeptidase</fullName>
    </submittedName>
</protein>
<name>A0A640UIX2_9ACTN</name>
<dbReference type="Proteomes" id="UP000431826">
    <property type="component" value="Unassembled WGS sequence"/>
</dbReference>
<proteinExistence type="inferred from homology"/>